<dbReference type="PANTHER" id="PTHR32309:SF13">
    <property type="entry name" value="FERRIC ENTEROBACTIN TRANSPORT PROTEIN FEPE"/>
    <property type="match status" value="1"/>
</dbReference>
<dbReference type="EC" id="2.7.10.2" evidence="4"/>
<feature type="domain" description="Polysaccharide chain length determinant N-terminal" evidence="18">
    <location>
        <begin position="33"/>
        <end position="121"/>
    </location>
</feature>
<dbReference type="NCBIfam" id="TIGR01007">
    <property type="entry name" value="eps_fam"/>
    <property type="match status" value="1"/>
</dbReference>
<evidence type="ECO:0000256" key="16">
    <source>
        <dbReference type="SAM" id="Coils"/>
    </source>
</evidence>
<organism evidence="21 22">
    <name type="scientific">Sphingomonas horti</name>
    <dbReference type="NCBI Taxonomy" id="2682842"/>
    <lineage>
        <taxon>Bacteria</taxon>
        <taxon>Pseudomonadati</taxon>
        <taxon>Pseudomonadota</taxon>
        <taxon>Alphaproteobacteria</taxon>
        <taxon>Sphingomonadales</taxon>
        <taxon>Sphingomonadaceae</taxon>
        <taxon>Sphingomonas</taxon>
    </lineage>
</organism>
<dbReference type="InterPro" id="IPR050445">
    <property type="entry name" value="Bact_polysacc_biosynth/exp"/>
</dbReference>
<sequence length="732" mass="79199">MNFMGTSPEGLSSEKLIESDVQSTPSGGGTPILLEYLRVIERRRWLIGAILVASVAIAVIVTLLMTPQYTAKTRVEISRQEQRITNIEGVSGKDATFDQEFYETQYALLKTRAVAERVARSLGLARDPAFFEAHGVRLDDEGGRSGVLSKDSLKEREDQAVALLQDHVAIQPLARSALVDIMYESANPTLSANIANSWGREFIAESLDRRFASTASARRFLEQRLETLRERVQQSERELVKYANRSGIVVLEQKSEDGRVQTTRTLTSANLQAMNAALAEATAARIAAQARAAAADVQPAGANQTVSSLRQRKAESEAALAQMLVQFEPAYPPARALRQQIASLNTAIAREEGRGAQALQKDYQAALRREQDLQHRVGALTQALTREERARIQYNIYQREADTNRQLYDSLLQRYKEIGVAGVAASNISVVDEARVPTSPSKPKLPLNMAVALLVGIALAGLVVFILEQFDEGVRYPSDVQRALGLPLLGAVPDIGDENPQELIQNVKSELTEAYLTVNSSLAFSTDHGVPKSLVVVSTRPAEGKSTSSVSIATVLARTGKRVVLIDADMRSPSLHTLFDVKQQPGFSNYLAGEENWKALMVPTSTPGLNLIPAGITPPNPAELLTSDRVVRLVAAVEAEFDHVVIDSPPLLGLADAPLLARAADGVVYVAEASGVPVRGIKAAVERLRTSRSRIVGVILTKLKQSGATEYGYGVAYGYGLAYGGADKASNA</sequence>
<evidence type="ECO:0000256" key="6">
    <source>
        <dbReference type="ARBA" id="ARBA00022519"/>
    </source>
</evidence>
<dbReference type="EMBL" id="WQMS01000009">
    <property type="protein sequence ID" value="MVO78021.1"/>
    <property type="molecule type" value="Genomic_DNA"/>
</dbReference>
<evidence type="ECO:0000256" key="2">
    <source>
        <dbReference type="ARBA" id="ARBA00007316"/>
    </source>
</evidence>
<evidence type="ECO:0000256" key="17">
    <source>
        <dbReference type="SAM" id="Phobius"/>
    </source>
</evidence>
<dbReference type="Gene3D" id="3.40.50.300">
    <property type="entry name" value="P-loop containing nucleotide triphosphate hydrolases"/>
    <property type="match status" value="1"/>
</dbReference>
<feature type="transmembrane region" description="Helical" evidence="17">
    <location>
        <begin position="45"/>
        <end position="65"/>
    </location>
</feature>
<dbReference type="InterPro" id="IPR005702">
    <property type="entry name" value="Wzc-like_C"/>
</dbReference>
<feature type="coiled-coil region" evidence="16">
    <location>
        <begin position="334"/>
        <end position="376"/>
    </location>
</feature>
<dbReference type="Pfam" id="PF13807">
    <property type="entry name" value="GNVR"/>
    <property type="match status" value="1"/>
</dbReference>
<keyword evidence="13 17" id="KW-0472">Membrane</keyword>
<dbReference type="Pfam" id="PF13614">
    <property type="entry name" value="AAA_31"/>
    <property type="match status" value="1"/>
</dbReference>
<feature type="transmembrane region" description="Helical" evidence="17">
    <location>
        <begin position="445"/>
        <end position="467"/>
    </location>
</feature>
<evidence type="ECO:0000313" key="22">
    <source>
        <dbReference type="Proteomes" id="UP000441389"/>
    </source>
</evidence>
<evidence type="ECO:0000259" key="20">
    <source>
        <dbReference type="Pfam" id="PF13807"/>
    </source>
</evidence>
<evidence type="ECO:0000256" key="3">
    <source>
        <dbReference type="ARBA" id="ARBA00008883"/>
    </source>
</evidence>
<evidence type="ECO:0000256" key="8">
    <source>
        <dbReference type="ARBA" id="ARBA00022692"/>
    </source>
</evidence>
<evidence type="ECO:0000256" key="12">
    <source>
        <dbReference type="ARBA" id="ARBA00022989"/>
    </source>
</evidence>
<evidence type="ECO:0000313" key="21">
    <source>
        <dbReference type="EMBL" id="MVO78021.1"/>
    </source>
</evidence>
<evidence type="ECO:0000256" key="10">
    <source>
        <dbReference type="ARBA" id="ARBA00022777"/>
    </source>
</evidence>
<keyword evidence="9" id="KW-0547">Nucleotide-binding</keyword>
<keyword evidence="10 21" id="KW-0418">Kinase</keyword>
<dbReference type="PANTHER" id="PTHR32309">
    <property type="entry name" value="TYROSINE-PROTEIN KINASE"/>
    <property type="match status" value="1"/>
</dbReference>
<protein>
    <recommendedName>
        <fullName evidence="4">non-specific protein-tyrosine kinase</fullName>
        <ecNumber evidence="4">2.7.10.2</ecNumber>
    </recommendedName>
</protein>
<dbReference type="SUPFAM" id="SSF52540">
    <property type="entry name" value="P-loop containing nucleoside triphosphate hydrolases"/>
    <property type="match status" value="1"/>
</dbReference>
<keyword evidence="16" id="KW-0175">Coiled coil</keyword>
<dbReference type="GO" id="GO:0005524">
    <property type="term" value="F:ATP binding"/>
    <property type="evidence" value="ECO:0007669"/>
    <property type="project" value="UniProtKB-KW"/>
</dbReference>
<evidence type="ECO:0000256" key="1">
    <source>
        <dbReference type="ARBA" id="ARBA00004429"/>
    </source>
</evidence>
<gene>
    <name evidence="21" type="ORF">GON01_08750</name>
</gene>
<evidence type="ECO:0000256" key="11">
    <source>
        <dbReference type="ARBA" id="ARBA00022840"/>
    </source>
</evidence>
<dbReference type="InterPro" id="IPR003856">
    <property type="entry name" value="LPS_length_determ_N"/>
</dbReference>
<dbReference type="GO" id="GO:0005886">
    <property type="term" value="C:plasma membrane"/>
    <property type="evidence" value="ECO:0007669"/>
    <property type="project" value="UniProtKB-SubCell"/>
</dbReference>
<evidence type="ECO:0000256" key="7">
    <source>
        <dbReference type="ARBA" id="ARBA00022679"/>
    </source>
</evidence>
<dbReference type="CDD" id="cd05387">
    <property type="entry name" value="BY-kinase"/>
    <property type="match status" value="1"/>
</dbReference>
<evidence type="ECO:0000256" key="15">
    <source>
        <dbReference type="ARBA" id="ARBA00051245"/>
    </source>
</evidence>
<keyword evidence="22" id="KW-1185">Reference proteome</keyword>
<evidence type="ECO:0000256" key="14">
    <source>
        <dbReference type="ARBA" id="ARBA00023137"/>
    </source>
</evidence>
<feature type="domain" description="AAA" evidence="19">
    <location>
        <begin position="544"/>
        <end position="690"/>
    </location>
</feature>
<keyword evidence="12 17" id="KW-1133">Transmembrane helix</keyword>
<evidence type="ECO:0000256" key="5">
    <source>
        <dbReference type="ARBA" id="ARBA00022475"/>
    </source>
</evidence>
<evidence type="ECO:0000256" key="9">
    <source>
        <dbReference type="ARBA" id="ARBA00022741"/>
    </source>
</evidence>
<dbReference type="InterPro" id="IPR027417">
    <property type="entry name" value="P-loop_NTPase"/>
</dbReference>
<dbReference type="InterPro" id="IPR025669">
    <property type="entry name" value="AAA_dom"/>
</dbReference>
<dbReference type="Proteomes" id="UP000441389">
    <property type="component" value="Unassembled WGS sequence"/>
</dbReference>
<proteinExistence type="inferred from homology"/>
<keyword evidence="8 17" id="KW-0812">Transmembrane</keyword>
<feature type="coiled-coil region" evidence="16">
    <location>
        <begin position="218"/>
        <end position="245"/>
    </location>
</feature>
<comment type="caution">
    <text evidence="21">The sequence shown here is derived from an EMBL/GenBank/DDBJ whole genome shotgun (WGS) entry which is preliminary data.</text>
</comment>
<comment type="subcellular location">
    <subcellularLocation>
        <location evidence="1">Cell inner membrane</location>
        <topology evidence="1">Multi-pass membrane protein</topology>
    </subcellularLocation>
</comment>
<keyword evidence="5" id="KW-1003">Cell membrane</keyword>
<keyword evidence="11" id="KW-0067">ATP-binding</keyword>
<keyword evidence="6" id="KW-0997">Cell inner membrane</keyword>
<comment type="similarity">
    <text evidence="3">Belongs to the etk/wzc family.</text>
</comment>
<evidence type="ECO:0000259" key="19">
    <source>
        <dbReference type="Pfam" id="PF13614"/>
    </source>
</evidence>
<reference evidence="21 22" key="1">
    <citation type="submission" date="2019-12" db="EMBL/GenBank/DDBJ databases">
        <authorList>
            <person name="Huq M.A."/>
        </authorList>
    </citation>
    <scope>NUCLEOTIDE SEQUENCE [LARGE SCALE GENOMIC DNA]</scope>
    <source>
        <strain evidence="21 22">MAH-20</strain>
    </source>
</reference>
<accession>A0A6I4J3Z8</accession>
<name>A0A6I4J3Z8_9SPHN</name>
<dbReference type="GO" id="GO:0004715">
    <property type="term" value="F:non-membrane spanning protein tyrosine kinase activity"/>
    <property type="evidence" value="ECO:0007669"/>
    <property type="project" value="UniProtKB-EC"/>
</dbReference>
<keyword evidence="14" id="KW-0829">Tyrosine-protein kinase</keyword>
<evidence type="ECO:0000259" key="18">
    <source>
        <dbReference type="Pfam" id="PF02706"/>
    </source>
</evidence>
<dbReference type="RefSeq" id="WP_157026988.1">
    <property type="nucleotide sequence ID" value="NZ_WQMS01000009.1"/>
</dbReference>
<dbReference type="InterPro" id="IPR032807">
    <property type="entry name" value="GNVR"/>
</dbReference>
<dbReference type="Pfam" id="PF02706">
    <property type="entry name" value="Wzz"/>
    <property type="match status" value="1"/>
</dbReference>
<keyword evidence="7 21" id="KW-0808">Transferase</keyword>
<feature type="domain" description="Tyrosine-protein kinase G-rich" evidence="20">
    <location>
        <begin position="398"/>
        <end position="466"/>
    </location>
</feature>
<comment type="similarity">
    <text evidence="2">Belongs to the CpsD/CapB family.</text>
</comment>
<evidence type="ECO:0000256" key="4">
    <source>
        <dbReference type="ARBA" id="ARBA00011903"/>
    </source>
</evidence>
<evidence type="ECO:0000256" key="13">
    <source>
        <dbReference type="ARBA" id="ARBA00023136"/>
    </source>
</evidence>
<dbReference type="AlphaFoldDB" id="A0A6I4J3Z8"/>
<comment type="catalytic activity">
    <reaction evidence="15">
        <text>L-tyrosyl-[protein] + ATP = O-phospho-L-tyrosyl-[protein] + ADP + H(+)</text>
        <dbReference type="Rhea" id="RHEA:10596"/>
        <dbReference type="Rhea" id="RHEA-COMP:10136"/>
        <dbReference type="Rhea" id="RHEA-COMP:20101"/>
        <dbReference type="ChEBI" id="CHEBI:15378"/>
        <dbReference type="ChEBI" id="CHEBI:30616"/>
        <dbReference type="ChEBI" id="CHEBI:46858"/>
        <dbReference type="ChEBI" id="CHEBI:61978"/>
        <dbReference type="ChEBI" id="CHEBI:456216"/>
        <dbReference type="EC" id="2.7.10.2"/>
    </reaction>
</comment>